<evidence type="ECO:0000313" key="16">
    <source>
        <dbReference type="Proteomes" id="UP000557193"/>
    </source>
</evidence>
<feature type="compositionally biased region" description="Polar residues" evidence="14">
    <location>
        <begin position="167"/>
        <end position="176"/>
    </location>
</feature>
<dbReference type="SUPFAM" id="SSF48113">
    <property type="entry name" value="Heme-dependent peroxidases"/>
    <property type="match status" value="1"/>
</dbReference>
<dbReference type="GO" id="GO:0006952">
    <property type="term" value="P:defense response"/>
    <property type="evidence" value="ECO:0007669"/>
    <property type="project" value="UniProtKB-KW"/>
</dbReference>
<dbReference type="RefSeq" id="WP_184682981.1">
    <property type="nucleotide sequence ID" value="NZ_JACHLL010000003.1"/>
</dbReference>
<evidence type="ECO:0000256" key="6">
    <source>
        <dbReference type="ARBA" id="ARBA00022767"/>
    </source>
</evidence>
<dbReference type="InterPro" id="IPR050783">
    <property type="entry name" value="Oxylipin_biosynth_metab"/>
</dbReference>
<proteinExistence type="predicted"/>
<dbReference type="EMBL" id="JACHLL010000003">
    <property type="protein sequence ID" value="MBB6341894.1"/>
    <property type="molecule type" value="Genomic_DNA"/>
</dbReference>
<dbReference type="GO" id="GO:0006633">
    <property type="term" value="P:fatty acid biosynthetic process"/>
    <property type="evidence" value="ECO:0007669"/>
    <property type="project" value="UniProtKB-KW"/>
</dbReference>
<keyword evidence="10" id="KW-0560">Oxidoreductase</keyword>
<feature type="region of interest" description="Disordered" evidence="14">
    <location>
        <begin position="167"/>
        <end position="186"/>
    </location>
</feature>
<gene>
    <name evidence="15" type="ORF">HNP49_002062</name>
</gene>
<dbReference type="GO" id="GO:0005737">
    <property type="term" value="C:cytoplasm"/>
    <property type="evidence" value="ECO:0007669"/>
    <property type="project" value="TreeGrafter"/>
</dbReference>
<keyword evidence="11" id="KW-0408">Iron</keyword>
<dbReference type="PANTHER" id="PTHR11903:SF11">
    <property type="entry name" value="ALPHA-DIOXYGENASE 1"/>
    <property type="match status" value="1"/>
</dbReference>
<evidence type="ECO:0000256" key="7">
    <source>
        <dbReference type="ARBA" id="ARBA00022821"/>
    </source>
</evidence>
<evidence type="ECO:0000256" key="12">
    <source>
        <dbReference type="ARBA" id="ARBA00023098"/>
    </source>
</evidence>
<protein>
    <recommendedName>
        <fullName evidence="17">Peroxidase</fullName>
    </recommendedName>
</protein>
<dbReference type="InterPro" id="IPR010255">
    <property type="entry name" value="Haem_peroxidase_sf"/>
</dbReference>
<comment type="caution">
    <text evidence="15">The sequence shown here is derived from an EMBL/GenBank/DDBJ whole genome shotgun (WGS) entry which is preliminary data.</text>
</comment>
<reference evidence="15 16" key="1">
    <citation type="submission" date="2020-08" db="EMBL/GenBank/DDBJ databases">
        <title>Functional genomics of gut bacteria from endangered species of beetles.</title>
        <authorList>
            <person name="Carlos-Shanley C."/>
        </authorList>
    </citation>
    <scope>NUCLEOTIDE SEQUENCE [LARGE SCALE GENOMIC DNA]</scope>
    <source>
        <strain evidence="15 16">S00202</strain>
    </source>
</reference>
<dbReference type="PANTHER" id="PTHR11903">
    <property type="entry name" value="PROSTAGLANDIN G/H SYNTHASE"/>
    <property type="match status" value="1"/>
</dbReference>
<dbReference type="Pfam" id="PF03098">
    <property type="entry name" value="An_peroxidase"/>
    <property type="match status" value="1"/>
</dbReference>
<evidence type="ECO:0000256" key="8">
    <source>
        <dbReference type="ARBA" id="ARBA00022832"/>
    </source>
</evidence>
<evidence type="ECO:0000313" key="15">
    <source>
        <dbReference type="EMBL" id="MBB6341894.1"/>
    </source>
</evidence>
<accession>A0A7X0BVJ3</accession>
<evidence type="ECO:0000256" key="9">
    <source>
        <dbReference type="ARBA" id="ARBA00022964"/>
    </source>
</evidence>
<dbReference type="Gene3D" id="1.10.640.10">
    <property type="entry name" value="Haem peroxidase domain superfamily, animal type"/>
    <property type="match status" value="1"/>
</dbReference>
<dbReference type="InterPro" id="IPR034815">
    <property type="entry name" value="A_dioxygenase"/>
</dbReference>
<evidence type="ECO:0000256" key="11">
    <source>
        <dbReference type="ARBA" id="ARBA00023004"/>
    </source>
</evidence>
<organism evidence="15 16">
    <name type="scientific">Pseudomonas fluvialis</name>
    <dbReference type="NCBI Taxonomy" id="1793966"/>
    <lineage>
        <taxon>Bacteria</taxon>
        <taxon>Pseudomonadati</taxon>
        <taxon>Pseudomonadota</taxon>
        <taxon>Gammaproteobacteria</taxon>
        <taxon>Pseudomonadales</taxon>
        <taxon>Pseudomonadaceae</taxon>
        <taxon>Pseudomonas</taxon>
    </lineage>
</organism>
<keyword evidence="9" id="KW-0223">Dioxygenase</keyword>
<evidence type="ECO:0000256" key="3">
    <source>
        <dbReference type="ARBA" id="ARBA00022559"/>
    </source>
</evidence>
<dbReference type="CDD" id="cd09818">
    <property type="entry name" value="PIOX_like"/>
    <property type="match status" value="1"/>
</dbReference>
<evidence type="ECO:0000256" key="2">
    <source>
        <dbReference type="ARBA" id="ARBA00022516"/>
    </source>
</evidence>
<keyword evidence="3" id="KW-0575">Peroxidase</keyword>
<keyword evidence="5" id="KW-0479">Metal-binding</keyword>
<keyword evidence="6" id="KW-0925">Oxylipin biosynthesis</keyword>
<evidence type="ECO:0000256" key="5">
    <source>
        <dbReference type="ARBA" id="ARBA00022723"/>
    </source>
</evidence>
<keyword evidence="8" id="KW-0276">Fatty acid metabolism</keyword>
<dbReference type="Proteomes" id="UP000557193">
    <property type="component" value="Unassembled WGS sequence"/>
</dbReference>
<evidence type="ECO:0000256" key="4">
    <source>
        <dbReference type="ARBA" id="ARBA00022617"/>
    </source>
</evidence>
<dbReference type="GO" id="GO:0031408">
    <property type="term" value="P:oxylipin biosynthetic process"/>
    <property type="evidence" value="ECO:0007669"/>
    <property type="project" value="UniProtKB-KW"/>
</dbReference>
<dbReference type="GO" id="GO:0004601">
    <property type="term" value="F:peroxidase activity"/>
    <property type="evidence" value="ECO:0007669"/>
    <property type="project" value="UniProtKB-KW"/>
</dbReference>
<dbReference type="InterPro" id="IPR037120">
    <property type="entry name" value="Haem_peroxidase_sf_animal"/>
</dbReference>
<dbReference type="GO" id="GO:0006979">
    <property type="term" value="P:response to oxidative stress"/>
    <property type="evidence" value="ECO:0007669"/>
    <property type="project" value="InterPro"/>
</dbReference>
<keyword evidence="12" id="KW-0443">Lipid metabolism</keyword>
<evidence type="ECO:0000256" key="10">
    <source>
        <dbReference type="ARBA" id="ARBA00023002"/>
    </source>
</evidence>
<keyword evidence="13" id="KW-0275">Fatty acid biosynthesis</keyword>
<dbReference type="GO" id="GO:0016702">
    <property type="term" value="F:oxidoreductase activity, acting on single donors with incorporation of molecular oxygen, incorporation of two atoms of oxygen"/>
    <property type="evidence" value="ECO:0007669"/>
    <property type="project" value="TreeGrafter"/>
</dbReference>
<keyword evidence="4" id="KW-0349">Heme</keyword>
<dbReference type="GO" id="GO:0004666">
    <property type="term" value="F:prostaglandin-endoperoxide synthase activity"/>
    <property type="evidence" value="ECO:0007669"/>
    <property type="project" value="TreeGrafter"/>
</dbReference>
<dbReference type="GO" id="GO:0046872">
    <property type="term" value="F:metal ion binding"/>
    <property type="evidence" value="ECO:0007669"/>
    <property type="project" value="UniProtKB-KW"/>
</dbReference>
<name>A0A7X0BVJ3_9PSED</name>
<dbReference type="AlphaFoldDB" id="A0A7X0BVJ3"/>
<evidence type="ECO:0000256" key="13">
    <source>
        <dbReference type="ARBA" id="ARBA00023160"/>
    </source>
</evidence>
<evidence type="ECO:0008006" key="17">
    <source>
        <dbReference type="Google" id="ProtNLM"/>
    </source>
</evidence>
<sequence length="914" mass="100561">MAVWVTWPALTKLGTLGVMAGLITLAIERGELFENNLFDLENYGPYNAAINCDERSLTARTEDGTCNILENPAEGSVYRRFGRNTDPATLAAETDTLLSPNPREVSNVLMARGEFKPATSVNFIAAAWIQFMTHDWFDHGQNADGNPIEVPLPAGDAFGSGTMSVKRTQADPTRTSADAGKPSTFRNHNTHWWDGSQIYGSNKATSDSIRTFAGGRLKINADGSLPTELLSGKPVTGFNNNWWIGLSMLHQIFTKEHNAIADMLAQKYPGKSDQWLYDKARLINAALMAKIHTVEWTPAIIANPVTERAMYSNWWGLLGQGGPRDDFQAEARQLREDLAKSDSFVKTILGFDPNASDGVGNSAIDHALTGIVGSAAPNNYGVPFTLTEEFVSVYRMHPLMRDNVQVYDIGSNVPAKTVALPDTRDADAESMLRNEGAERLWYSFGITNPGSLTLNNFPNFLRNLSMPLIGNIDVATIDVLRDRERGVPRYNEFRRQIGLNPITKFEDLTSDAKTLADLKRLYSNDIEKIDTLVGMLAETVRPEGFAFGETAFQIFIMNASRRLMADRFYTKDYTPEMYTPEGYNWVEHTTMVDVIKRHNPSLAASLAGADNAFKPWGLKIPSDYESWKGASKQEHLWVNGALRTQYKAGELPALKPVDIGGLISSILWKKVQDRTDVAPAGYEKPIHPYGVMAKVKFNAVAGNPYTGLFQGASSGLLRLSVTGDPADRGFAPGLAWKAFVDGKPSQNVSALYTLSGQGTNYNFFANELSQYVQPEVNETLGTTTLFSVVSAKPTKLRLDDMAEVTQAGAAVATPKAPTQVYFVPRAEVKTRFSTAAHDFRSDLLTLPAGTKLYDVYATSMEIKTSIFPSISKSYATQRRSSAVKIGEMELSSAFNASAFGDGGVFFKHQRDEDK</sequence>
<keyword evidence="2" id="KW-0444">Lipid biosynthesis</keyword>
<keyword evidence="16" id="KW-1185">Reference proteome</keyword>
<dbReference type="InterPro" id="IPR019791">
    <property type="entry name" value="Haem_peroxidase_animal"/>
</dbReference>
<dbReference type="GO" id="GO:0020037">
    <property type="term" value="F:heme binding"/>
    <property type="evidence" value="ECO:0007669"/>
    <property type="project" value="InterPro"/>
</dbReference>
<dbReference type="PROSITE" id="PS50292">
    <property type="entry name" value="PEROXIDASE_3"/>
    <property type="match status" value="1"/>
</dbReference>
<comment type="cofactor">
    <cofactor evidence="1">
        <name>Ca(2+)</name>
        <dbReference type="ChEBI" id="CHEBI:29108"/>
    </cofactor>
</comment>
<evidence type="ECO:0000256" key="1">
    <source>
        <dbReference type="ARBA" id="ARBA00001913"/>
    </source>
</evidence>
<keyword evidence="7" id="KW-0611">Plant defense</keyword>
<evidence type="ECO:0000256" key="14">
    <source>
        <dbReference type="SAM" id="MobiDB-lite"/>
    </source>
</evidence>